<keyword evidence="4 7" id="KW-0812">Transmembrane</keyword>
<keyword evidence="3" id="KW-1003">Cell membrane</keyword>
<dbReference type="PANTHER" id="PTHR34582:SF6">
    <property type="entry name" value="UPF0702 TRANSMEMBRANE PROTEIN YCAP"/>
    <property type="match status" value="1"/>
</dbReference>
<dbReference type="InParanoid" id="C8X654"/>
<accession>C8X654</accession>
<evidence type="ECO:0000256" key="1">
    <source>
        <dbReference type="ARBA" id="ARBA00004651"/>
    </source>
</evidence>
<evidence type="ECO:0000313" key="11">
    <source>
        <dbReference type="Proteomes" id="UP000002218"/>
    </source>
</evidence>
<dbReference type="InterPro" id="IPR048454">
    <property type="entry name" value="YetF_N"/>
</dbReference>
<feature type="domain" description="YetF C-terminal" evidence="8">
    <location>
        <begin position="88"/>
        <end position="156"/>
    </location>
</feature>
<dbReference type="InterPro" id="IPR007353">
    <property type="entry name" value="DUF421"/>
</dbReference>
<evidence type="ECO:0000259" key="9">
    <source>
        <dbReference type="Pfam" id="PF20730"/>
    </source>
</evidence>
<dbReference type="RefSeq" id="WP_015745743.1">
    <property type="nucleotide sequence ID" value="NC_013235.1"/>
</dbReference>
<feature type="transmembrane region" description="Helical" evidence="7">
    <location>
        <begin position="38"/>
        <end position="58"/>
    </location>
</feature>
<gene>
    <name evidence="10" type="ordered locus">Namu_0399</name>
</gene>
<feature type="transmembrane region" description="Helical" evidence="7">
    <location>
        <begin position="12"/>
        <end position="31"/>
    </location>
</feature>
<dbReference type="OrthoDB" id="9793799at2"/>
<dbReference type="AlphaFoldDB" id="C8X654"/>
<evidence type="ECO:0000256" key="5">
    <source>
        <dbReference type="ARBA" id="ARBA00022989"/>
    </source>
</evidence>
<keyword evidence="6 7" id="KW-0472">Membrane</keyword>
<dbReference type="HOGENOM" id="CLU_077149_3_3_11"/>
<evidence type="ECO:0000256" key="6">
    <source>
        <dbReference type="ARBA" id="ARBA00023136"/>
    </source>
</evidence>
<proteinExistence type="inferred from homology"/>
<dbReference type="Gene3D" id="3.30.240.20">
    <property type="entry name" value="bsu07140 like domains"/>
    <property type="match status" value="1"/>
</dbReference>
<dbReference type="Proteomes" id="UP000002218">
    <property type="component" value="Chromosome"/>
</dbReference>
<dbReference type="PANTHER" id="PTHR34582">
    <property type="entry name" value="UPF0702 TRANSMEMBRANE PROTEIN YCAP"/>
    <property type="match status" value="1"/>
</dbReference>
<dbReference type="Pfam" id="PF20730">
    <property type="entry name" value="YetF_N"/>
    <property type="match status" value="1"/>
</dbReference>
<dbReference type="STRING" id="479431.Namu_0399"/>
<reference evidence="11" key="1">
    <citation type="submission" date="2009-09" db="EMBL/GenBank/DDBJ databases">
        <title>The complete genome of Nakamurella multipartita DSM 44233.</title>
        <authorList>
            <consortium name="US DOE Joint Genome Institute (JGI-PGF)"/>
            <person name="Lucas S."/>
            <person name="Copeland A."/>
            <person name="Lapidus A."/>
            <person name="Glavina del Rio T."/>
            <person name="Dalin E."/>
            <person name="Tice H."/>
            <person name="Bruce D."/>
            <person name="Goodwin L."/>
            <person name="Pitluck S."/>
            <person name="Kyrpides N."/>
            <person name="Mavromatis K."/>
            <person name="Ivanova N."/>
            <person name="Ovchinnikova G."/>
            <person name="Sims D."/>
            <person name="Meincke L."/>
            <person name="Brettin T."/>
            <person name="Detter J.C."/>
            <person name="Han C."/>
            <person name="Larimer F."/>
            <person name="Land M."/>
            <person name="Hauser L."/>
            <person name="Markowitz V."/>
            <person name="Cheng J.-F."/>
            <person name="Hugenholtz P."/>
            <person name="Woyke T."/>
            <person name="Wu D."/>
            <person name="Klenk H.-P."/>
            <person name="Eisen J.A."/>
        </authorList>
    </citation>
    <scope>NUCLEOTIDE SEQUENCE [LARGE SCALE GENOMIC DNA]</scope>
    <source>
        <strain evidence="11">ATCC 700099 / DSM 44233 / CIP 104796 / JCM 9543 / NBRC 105858 / Y-104</strain>
    </source>
</reference>
<evidence type="ECO:0000313" key="10">
    <source>
        <dbReference type="EMBL" id="ACV76825.1"/>
    </source>
</evidence>
<feature type="transmembrane region" description="Helical" evidence="7">
    <location>
        <begin position="64"/>
        <end position="86"/>
    </location>
</feature>
<feature type="domain" description="YetF-like N-terminal transmembrane" evidence="9">
    <location>
        <begin position="21"/>
        <end position="81"/>
    </location>
</feature>
<organism evidence="10 11">
    <name type="scientific">Nakamurella multipartita (strain ATCC 700099 / DSM 44233 / CIP 104796 / JCM 9543 / NBRC 105858 / Y-104)</name>
    <name type="common">Microsphaera multipartita</name>
    <dbReference type="NCBI Taxonomy" id="479431"/>
    <lineage>
        <taxon>Bacteria</taxon>
        <taxon>Bacillati</taxon>
        <taxon>Actinomycetota</taxon>
        <taxon>Actinomycetes</taxon>
        <taxon>Nakamurellales</taxon>
        <taxon>Nakamurellaceae</taxon>
        <taxon>Nakamurella</taxon>
    </lineage>
</organism>
<dbReference type="KEGG" id="nml:Namu_0399"/>
<reference evidence="10 11" key="2">
    <citation type="journal article" date="2010" name="Stand. Genomic Sci.">
        <title>Complete genome sequence of Nakamurella multipartita type strain (Y-104).</title>
        <authorList>
            <person name="Tice H."/>
            <person name="Mayilraj S."/>
            <person name="Sims D."/>
            <person name="Lapidus A."/>
            <person name="Nolan M."/>
            <person name="Lucas S."/>
            <person name="Glavina Del Rio T."/>
            <person name="Copeland A."/>
            <person name="Cheng J.F."/>
            <person name="Meincke L."/>
            <person name="Bruce D."/>
            <person name="Goodwin L."/>
            <person name="Pitluck S."/>
            <person name="Ivanova N."/>
            <person name="Mavromatis K."/>
            <person name="Ovchinnikova G."/>
            <person name="Pati A."/>
            <person name="Chen A."/>
            <person name="Palaniappan K."/>
            <person name="Land M."/>
            <person name="Hauser L."/>
            <person name="Chang Y.J."/>
            <person name="Jeffries C.D."/>
            <person name="Detter J.C."/>
            <person name="Brettin T."/>
            <person name="Rohde M."/>
            <person name="Goker M."/>
            <person name="Bristow J."/>
            <person name="Eisen J.A."/>
            <person name="Markowitz V."/>
            <person name="Hugenholtz P."/>
            <person name="Kyrpides N.C."/>
            <person name="Klenk H.P."/>
            <person name="Chen F."/>
        </authorList>
    </citation>
    <scope>NUCLEOTIDE SEQUENCE [LARGE SCALE GENOMIC DNA]</scope>
    <source>
        <strain evidence="11">ATCC 700099 / DSM 44233 / CIP 104796 / JCM 9543 / NBRC 105858 / Y-104</strain>
    </source>
</reference>
<keyword evidence="11" id="KW-1185">Reference proteome</keyword>
<dbReference type="EMBL" id="CP001737">
    <property type="protein sequence ID" value="ACV76825.1"/>
    <property type="molecule type" value="Genomic_DNA"/>
</dbReference>
<comment type="subcellular location">
    <subcellularLocation>
        <location evidence="1">Cell membrane</location>
        <topology evidence="1">Multi-pass membrane protein</topology>
    </subcellularLocation>
</comment>
<sequence>MFYDTFDGLLRVLVVAPLTYVWLIAVLRFSGKRTLAQLNAFDFIITVALGSTLATVVLSDTVAWLEGAVALALLVALQFVVAVMSVRISWVRRMLTSEPTVLLRDGRPVRDALLRERISYESLLAAVRAAGVGGLELVSAVVLETDGKLSVISARQLGSGSAMHTP</sequence>
<evidence type="ECO:0000256" key="4">
    <source>
        <dbReference type="ARBA" id="ARBA00022692"/>
    </source>
</evidence>
<protein>
    <recommendedName>
        <fullName evidence="12">DUF421 domain-containing protein</fullName>
    </recommendedName>
</protein>
<dbReference type="GO" id="GO:0005886">
    <property type="term" value="C:plasma membrane"/>
    <property type="evidence" value="ECO:0007669"/>
    <property type="project" value="UniProtKB-SubCell"/>
</dbReference>
<comment type="similarity">
    <text evidence="2">Belongs to the UPF0702 family.</text>
</comment>
<keyword evidence="5 7" id="KW-1133">Transmembrane helix</keyword>
<evidence type="ECO:0000256" key="7">
    <source>
        <dbReference type="SAM" id="Phobius"/>
    </source>
</evidence>
<name>C8X654_NAKMY</name>
<dbReference type="InterPro" id="IPR023090">
    <property type="entry name" value="UPF0702_alpha/beta_dom_sf"/>
</dbReference>
<evidence type="ECO:0000259" key="8">
    <source>
        <dbReference type="Pfam" id="PF04239"/>
    </source>
</evidence>
<dbReference type="Pfam" id="PF04239">
    <property type="entry name" value="DUF421"/>
    <property type="match status" value="1"/>
</dbReference>
<evidence type="ECO:0000256" key="2">
    <source>
        <dbReference type="ARBA" id="ARBA00006448"/>
    </source>
</evidence>
<dbReference type="eggNOG" id="COG2323">
    <property type="taxonomic scope" value="Bacteria"/>
</dbReference>
<evidence type="ECO:0000256" key="3">
    <source>
        <dbReference type="ARBA" id="ARBA00022475"/>
    </source>
</evidence>
<evidence type="ECO:0008006" key="12">
    <source>
        <dbReference type="Google" id="ProtNLM"/>
    </source>
</evidence>